<dbReference type="EMBL" id="CAJOBA010003642">
    <property type="protein sequence ID" value="CAF3688380.1"/>
    <property type="molecule type" value="Genomic_DNA"/>
</dbReference>
<dbReference type="InterPro" id="IPR002223">
    <property type="entry name" value="Kunitz_BPTI"/>
</dbReference>
<dbReference type="PROSITE" id="PS50279">
    <property type="entry name" value="BPTI_KUNITZ_2"/>
    <property type="match status" value="1"/>
</dbReference>
<evidence type="ECO:0000256" key="2">
    <source>
        <dbReference type="SAM" id="Phobius"/>
    </source>
</evidence>
<dbReference type="SUPFAM" id="SSF57362">
    <property type="entry name" value="BPTI-like"/>
    <property type="match status" value="2"/>
</dbReference>
<dbReference type="Proteomes" id="UP000682733">
    <property type="component" value="Unassembled WGS sequence"/>
</dbReference>
<evidence type="ECO:0000313" key="4">
    <source>
        <dbReference type="EMBL" id="CAF0909079.1"/>
    </source>
</evidence>
<gene>
    <name evidence="4" type="ORF">OVA965_LOCUS10025</name>
    <name evidence="5" type="ORF">TMI583_LOCUS10021</name>
</gene>
<protein>
    <recommendedName>
        <fullName evidence="3">BPTI/Kunitz inhibitor domain-containing protein</fullName>
    </recommendedName>
</protein>
<dbReference type="InterPro" id="IPR050098">
    <property type="entry name" value="TFPI/VKTCI-like"/>
</dbReference>
<sequence>MRGWFNYTLVCYILFIYLSKSIVYTAFIFTNFSLSTPLPSTTLSFKRTTDNSLQETVLSRRRPDLLMNLKRMRRNNQHDNFDDEIEILSEDMKLSSSINNISNDTMEQMELNNINDIYPTTMIFEDNLENKSLNKILLTKVNLSDIEMVNMTQVNTFPTSMINLIQTSKIISNNLLFDNETKFDTNITISDNSMLNDNYTNNFITSNSPLSFINDILSLNNTEFDDVKNITVDSFLKKIIYEEDPKHISAVNETTDVNETTNALDGSLTTINVIQFDNNDLISTASLNTDVLTNEISSTINDENTVDMNVNKLDNQTVLSDNVTTISVEVDNEETDSPSNEKHTTEMFDSKNDTLSTEEHSTIESIIIDSSPSEQNTIETTSSFTSELLTVTDKSVSSMEDNNTEIDQWDNVTSKTIPSLSDENSTLSDYADNETTLAYTQFTSLINDTSVSCENDEGCLTLDVATTYSSDGNVTIHDETMLDKNDLSNENETESNTTRIDLTTWTYDNETTETISDYSYNNISHTDVTILLNETQNENGTNFEYLTSTEYFDDDFNSTNETDQIETTATLSLIKTTEIVQCDLTCQCTKKCSYGFDLINETCECSPPCAKYQCFDNHTCEVNRAGEPICQPFKKPDRPLLCHQPMHVGHHESVPRYHDRWYYHPIEQTCHHFIYRGSGGNENNFRTLNDCRLECIMCASTPDRGSCNGFIQMWYYDYNKQKCLPFIHSDTSKDGHKSLLYKTYRYHLRTRKIDGTETWRCTDRNCCASIVVNPTTLPVLVERGNHAREEVKYEGTIHEMVKRQKSTADCALVPKYESVRPGPYRARWRQLQTYRPAKKDFMIPDNLQKTLDGQRFLAFDVDIGSRMLGFCSHEGLFRLSISPHWGADETFRTAPKHFEQAYTIHGDSISTKPGFFATLKNKEKKTYFSTLTNLQHYGSSYGCHFHFCNCLWKKAGKLHVRNILNNDGNKHFLASLFALALIPKDHIQFIFDDFQFNVPQHLNIVRFIKYVEKNINGAVFSPDIWNLFDFIGLRTRTNNPIEDYHNKQNRYVTANPNILHWINSIQKEETNAATRFLQEIQDFSSSRPMRCSRKEFEKELIHAKYQYLRGCIDFQEYFNVARKPCYRILYSLSDGLLNNEVSDTEA</sequence>
<dbReference type="PANTHER" id="PTHR10083">
    <property type="entry name" value="KUNITZ-TYPE PROTEASE INHIBITOR-RELATED"/>
    <property type="match status" value="1"/>
</dbReference>
<dbReference type="PANTHER" id="PTHR10083:SF373">
    <property type="entry name" value="SERINE PEPTIDASE INHIBITOR, KUNITZ TYPE, 2"/>
    <property type="match status" value="1"/>
</dbReference>
<keyword evidence="2" id="KW-0472">Membrane</keyword>
<dbReference type="InterPro" id="IPR036880">
    <property type="entry name" value="Kunitz_BPTI_sf"/>
</dbReference>
<dbReference type="Proteomes" id="UP000677228">
    <property type="component" value="Unassembled WGS sequence"/>
</dbReference>
<dbReference type="Gene3D" id="4.10.410.10">
    <property type="entry name" value="Pancreatic trypsin inhibitor Kunitz domain"/>
    <property type="match status" value="2"/>
</dbReference>
<feature type="transmembrane region" description="Helical" evidence="2">
    <location>
        <begin position="7"/>
        <end position="29"/>
    </location>
</feature>
<evidence type="ECO:0000313" key="6">
    <source>
        <dbReference type="Proteomes" id="UP000677228"/>
    </source>
</evidence>
<evidence type="ECO:0000313" key="5">
    <source>
        <dbReference type="EMBL" id="CAF3688380.1"/>
    </source>
</evidence>
<evidence type="ECO:0000256" key="1">
    <source>
        <dbReference type="SAM" id="MobiDB-lite"/>
    </source>
</evidence>
<dbReference type="CDD" id="cd00109">
    <property type="entry name" value="Kunitz-type"/>
    <property type="match status" value="2"/>
</dbReference>
<name>A0A8S2D8X0_9BILA</name>
<evidence type="ECO:0000259" key="3">
    <source>
        <dbReference type="PROSITE" id="PS50279"/>
    </source>
</evidence>
<feature type="region of interest" description="Disordered" evidence="1">
    <location>
        <begin position="331"/>
        <end position="356"/>
    </location>
</feature>
<dbReference type="GO" id="GO:0005615">
    <property type="term" value="C:extracellular space"/>
    <property type="evidence" value="ECO:0007669"/>
    <property type="project" value="TreeGrafter"/>
</dbReference>
<organism evidence="4 6">
    <name type="scientific">Didymodactylos carnosus</name>
    <dbReference type="NCBI Taxonomy" id="1234261"/>
    <lineage>
        <taxon>Eukaryota</taxon>
        <taxon>Metazoa</taxon>
        <taxon>Spiralia</taxon>
        <taxon>Gnathifera</taxon>
        <taxon>Rotifera</taxon>
        <taxon>Eurotatoria</taxon>
        <taxon>Bdelloidea</taxon>
        <taxon>Philodinida</taxon>
        <taxon>Philodinidae</taxon>
        <taxon>Didymodactylos</taxon>
    </lineage>
</organism>
<keyword evidence="2" id="KW-1133">Transmembrane helix</keyword>
<comment type="caution">
    <text evidence="4">The sequence shown here is derived from an EMBL/GenBank/DDBJ whole genome shotgun (WGS) entry which is preliminary data.</text>
</comment>
<dbReference type="GO" id="GO:0004867">
    <property type="term" value="F:serine-type endopeptidase inhibitor activity"/>
    <property type="evidence" value="ECO:0007669"/>
    <property type="project" value="InterPro"/>
</dbReference>
<reference evidence="4" key="1">
    <citation type="submission" date="2021-02" db="EMBL/GenBank/DDBJ databases">
        <authorList>
            <person name="Nowell W R."/>
        </authorList>
    </citation>
    <scope>NUCLEOTIDE SEQUENCE</scope>
</reference>
<feature type="compositionally biased region" description="Basic and acidic residues" evidence="1">
    <location>
        <begin position="339"/>
        <end position="356"/>
    </location>
</feature>
<dbReference type="AlphaFoldDB" id="A0A8S2D8X0"/>
<dbReference type="EMBL" id="CAJNOK010003642">
    <property type="protein sequence ID" value="CAF0909079.1"/>
    <property type="molecule type" value="Genomic_DNA"/>
</dbReference>
<keyword evidence="2" id="KW-0812">Transmembrane</keyword>
<dbReference type="SMART" id="SM00131">
    <property type="entry name" value="KU"/>
    <property type="match status" value="1"/>
</dbReference>
<dbReference type="Pfam" id="PF00014">
    <property type="entry name" value="Kunitz_BPTI"/>
    <property type="match status" value="2"/>
</dbReference>
<proteinExistence type="predicted"/>
<feature type="domain" description="BPTI/Kunitz inhibitor" evidence="3">
    <location>
        <begin position="642"/>
        <end position="695"/>
    </location>
</feature>
<accession>A0A8S2D8X0</accession>